<keyword evidence="8 9" id="KW-0234">DNA repair</keyword>
<evidence type="ECO:0000256" key="11">
    <source>
        <dbReference type="RuleBase" id="RU003780"/>
    </source>
</evidence>
<dbReference type="Proteomes" id="UP000064514">
    <property type="component" value="Unassembled WGS sequence"/>
</dbReference>
<dbReference type="EC" id="3.2.2.27" evidence="4 9"/>
<dbReference type="EMBL" id="CAUZLT010000001">
    <property type="protein sequence ID" value="CAK1229698.1"/>
    <property type="molecule type" value="Genomic_DNA"/>
</dbReference>
<feature type="domain" description="Uracil-DNA glycosylase-like" evidence="12">
    <location>
        <begin position="54"/>
        <end position="213"/>
    </location>
</feature>
<dbReference type="PANTHER" id="PTHR11264:SF0">
    <property type="entry name" value="URACIL-DNA GLYCOSYLASE"/>
    <property type="match status" value="1"/>
</dbReference>
<dbReference type="STRING" id="709323.GCA_001047135_00246"/>
<dbReference type="NCBIfam" id="NF003592">
    <property type="entry name" value="PRK05254.1-5"/>
    <property type="match status" value="1"/>
</dbReference>
<keyword evidence="15" id="KW-1185">Reference proteome</keyword>
<organism evidence="14">
    <name type="scientific">Fructobacillus tropaeoli</name>
    <dbReference type="NCBI Taxonomy" id="709323"/>
    <lineage>
        <taxon>Bacteria</taxon>
        <taxon>Bacillati</taxon>
        <taxon>Bacillota</taxon>
        <taxon>Bacilli</taxon>
        <taxon>Lactobacillales</taxon>
        <taxon>Lactobacillaceae</taxon>
        <taxon>Fructobacillus</taxon>
    </lineage>
</organism>
<evidence type="ECO:0000313" key="14">
    <source>
        <dbReference type="EMBL" id="GAP03701.1"/>
    </source>
</evidence>
<dbReference type="InterPro" id="IPR005122">
    <property type="entry name" value="Uracil-DNA_glycosylase-like"/>
</dbReference>
<dbReference type="EMBL" id="DF968078">
    <property type="protein sequence ID" value="GAP03701.1"/>
    <property type="molecule type" value="Genomic_DNA"/>
</dbReference>
<dbReference type="Gene3D" id="3.40.470.10">
    <property type="entry name" value="Uracil-DNA glycosylase-like domain"/>
    <property type="match status" value="1"/>
</dbReference>
<evidence type="ECO:0000256" key="6">
    <source>
        <dbReference type="ARBA" id="ARBA00022763"/>
    </source>
</evidence>
<evidence type="ECO:0000256" key="9">
    <source>
        <dbReference type="HAMAP-Rule" id="MF_00148"/>
    </source>
</evidence>
<dbReference type="AlphaFoldDB" id="A0A3F3GWS9"/>
<keyword evidence="7 9" id="KW-0378">Hydrolase</keyword>
<dbReference type="PANTHER" id="PTHR11264">
    <property type="entry name" value="URACIL-DNA GLYCOSYLASE"/>
    <property type="match status" value="1"/>
</dbReference>
<dbReference type="NCBIfam" id="NF003588">
    <property type="entry name" value="PRK05254.1-1"/>
    <property type="match status" value="1"/>
</dbReference>
<dbReference type="GO" id="GO:0004844">
    <property type="term" value="F:uracil DNA N-glycosylase activity"/>
    <property type="evidence" value="ECO:0007669"/>
    <property type="project" value="UniProtKB-UniRule"/>
</dbReference>
<sequence>MADFSLTKADWDQALAPLLPAGYQQQAESFLNEVYQDPQKPVYPKRENVFLAFEKTPLAQTKVVILGQDPYHGENQAQGLAFSVPDFLPAPPSLRNILKELVSDTGNVRSSHDLTTWASQGVLLLNTVFTVAAGQANSHQKQGWEELSDAAIKAASADQRPKVFILWGKPAQQKARLIDTERHLILMAPHPSPLAAYRGFFGSKPFSKANAFLERHQEVPVNWLK</sequence>
<dbReference type="NCBIfam" id="TIGR00628">
    <property type="entry name" value="ung"/>
    <property type="match status" value="1"/>
</dbReference>
<evidence type="ECO:0000256" key="5">
    <source>
        <dbReference type="ARBA" id="ARBA00018429"/>
    </source>
</evidence>
<dbReference type="CDD" id="cd10027">
    <property type="entry name" value="UDG-F1-like"/>
    <property type="match status" value="1"/>
</dbReference>
<dbReference type="PROSITE" id="PS00130">
    <property type="entry name" value="U_DNA_GLYCOSYLASE"/>
    <property type="match status" value="1"/>
</dbReference>
<evidence type="ECO:0000256" key="1">
    <source>
        <dbReference type="ARBA" id="ARBA00001400"/>
    </source>
</evidence>
<reference evidence="14" key="1">
    <citation type="journal article" date="2015" name="BMC Genomics">
        <title>Comparative genomics of Fructobacillus spp. and Leuconostoc spp. reveals niche-specific evolution of Fructobacillus spp.</title>
        <authorList>
            <person name="Endo A."/>
            <person name="Tanizawa Y."/>
            <person name="Tanaka N."/>
            <person name="Maeno S."/>
            <person name="Kumar H."/>
            <person name="Shiwa Y."/>
            <person name="Okada S."/>
            <person name="Yoshikawa H."/>
            <person name="Dicks L."/>
            <person name="Nakagawa J."/>
            <person name="Arita M."/>
        </authorList>
    </citation>
    <scope>NUCLEOTIDE SEQUENCE [LARGE SCALE GENOMIC DNA]</scope>
    <source>
        <strain evidence="14">F214-1</strain>
    </source>
</reference>
<name>A0A3F3GWS9_9LACO</name>
<comment type="subcellular location">
    <subcellularLocation>
        <location evidence="9">Cytoplasm</location>
    </subcellularLocation>
</comment>
<evidence type="ECO:0000256" key="2">
    <source>
        <dbReference type="ARBA" id="ARBA00002631"/>
    </source>
</evidence>
<dbReference type="Proteomes" id="UP001314262">
    <property type="component" value="Unassembled WGS sequence"/>
</dbReference>
<dbReference type="SMART" id="SM00986">
    <property type="entry name" value="UDG"/>
    <property type="match status" value="1"/>
</dbReference>
<dbReference type="NCBIfam" id="NF003589">
    <property type="entry name" value="PRK05254.1-2"/>
    <property type="match status" value="1"/>
</dbReference>
<keyword evidence="9" id="KW-0963">Cytoplasm</keyword>
<dbReference type="InterPro" id="IPR018085">
    <property type="entry name" value="Ura-DNA_Glyclase_AS"/>
</dbReference>
<gene>
    <name evidence="9 14" type="primary">ung</name>
    <name evidence="14" type="ORF">FTRO_0012480</name>
    <name evidence="13" type="ORF">R53137_KAKDMLNK_00291</name>
</gene>
<evidence type="ECO:0000313" key="15">
    <source>
        <dbReference type="Proteomes" id="UP001314262"/>
    </source>
</evidence>
<dbReference type="RefSeq" id="WP_059393214.1">
    <property type="nucleotide sequence ID" value="NZ_BOJU01000002.1"/>
</dbReference>
<evidence type="ECO:0000313" key="13">
    <source>
        <dbReference type="EMBL" id="CAK1229698.1"/>
    </source>
</evidence>
<reference evidence="13 15" key="2">
    <citation type="submission" date="2023-10" db="EMBL/GenBank/DDBJ databases">
        <authorList>
            <person name="Botero Cardona J."/>
        </authorList>
    </citation>
    <scope>NUCLEOTIDE SEQUENCE [LARGE SCALE GENOMIC DNA]</scope>
    <source>
        <strain evidence="13 15">R-53137</strain>
    </source>
</reference>
<dbReference type="NCBIfam" id="NF003591">
    <property type="entry name" value="PRK05254.1-4"/>
    <property type="match status" value="1"/>
</dbReference>
<feature type="active site" description="Proton acceptor" evidence="9 10">
    <location>
        <position position="69"/>
    </location>
</feature>
<dbReference type="InterPro" id="IPR036895">
    <property type="entry name" value="Uracil-DNA_glycosylase-like_sf"/>
</dbReference>
<protein>
    <recommendedName>
        <fullName evidence="5 9">Uracil-DNA glycosylase</fullName>
        <shortName evidence="9">UDG</shortName>
        <ecNumber evidence="4 9">3.2.2.27</ecNumber>
    </recommendedName>
</protein>
<comment type="function">
    <text evidence="2 9 11">Excises uracil residues from the DNA which can arise as a result of misincorporation of dUMP residues by DNA polymerase or due to deamination of cytosine.</text>
</comment>
<dbReference type="SMART" id="SM00987">
    <property type="entry name" value="UreE_C"/>
    <property type="match status" value="1"/>
</dbReference>
<evidence type="ECO:0000256" key="4">
    <source>
        <dbReference type="ARBA" id="ARBA00012030"/>
    </source>
</evidence>
<evidence type="ECO:0000256" key="3">
    <source>
        <dbReference type="ARBA" id="ARBA00008184"/>
    </source>
</evidence>
<dbReference type="GO" id="GO:0005737">
    <property type="term" value="C:cytoplasm"/>
    <property type="evidence" value="ECO:0007669"/>
    <property type="project" value="UniProtKB-SubCell"/>
</dbReference>
<evidence type="ECO:0000256" key="8">
    <source>
        <dbReference type="ARBA" id="ARBA00023204"/>
    </source>
</evidence>
<evidence type="ECO:0000259" key="12">
    <source>
        <dbReference type="SMART" id="SM00986"/>
    </source>
</evidence>
<dbReference type="SUPFAM" id="SSF52141">
    <property type="entry name" value="Uracil-DNA glycosylase-like"/>
    <property type="match status" value="1"/>
</dbReference>
<proteinExistence type="inferred from homology"/>
<evidence type="ECO:0000256" key="10">
    <source>
        <dbReference type="PROSITE-ProRule" id="PRU10072"/>
    </source>
</evidence>
<dbReference type="Pfam" id="PF03167">
    <property type="entry name" value="UDG"/>
    <property type="match status" value="1"/>
</dbReference>
<evidence type="ECO:0000256" key="7">
    <source>
        <dbReference type="ARBA" id="ARBA00022801"/>
    </source>
</evidence>
<comment type="catalytic activity">
    <reaction evidence="1 9 11">
        <text>Hydrolyzes single-stranded DNA or mismatched double-stranded DNA and polynucleotides, releasing free uracil.</text>
        <dbReference type="EC" id="3.2.2.27"/>
    </reaction>
</comment>
<dbReference type="GO" id="GO:0097510">
    <property type="term" value="P:base-excision repair, AP site formation via deaminated base removal"/>
    <property type="evidence" value="ECO:0007669"/>
    <property type="project" value="TreeGrafter"/>
</dbReference>
<dbReference type="InterPro" id="IPR002043">
    <property type="entry name" value="UDG_fam1"/>
</dbReference>
<accession>A0A3F3GWS9</accession>
<comment type="similarity">
    <text evidence="3 9 11">Belongs to the uracil-DNA glycosylase (UDG) superfamily. UNG family.</text>
</comment>
<keyword evidence="6 9" id="KW-0227">DNA damage</keyword>
<dbReference type="HAMAP" id="MF_00148">
    <property type="entry name" value="UDG"/>
    <property type="match status" value="1"/>
</dbReference>
<keyword evidence="13" id="KW-0326">Glycosidase</keyword>